<sequence length="114" mass="12893">MMLYGVKNCDTVKKARAWLSAEGIEYRFHDFRVDGLDAALLESFERAAGWEILLNRRGTSWRGLSDEQRADVDRGKALALMLAHPALIKRPVLNSDSKIVVGFTPEKYAAELKR</sequence>
<dbReference type="SUPFAM" id="SSF52833">
    <property type="entry name" value="Thioredoxin-like"/>
    <property type="match status" value="1"/>
</dbReference>
<accession>A0A5Q0BI17</accession>
<dbReference type="NCBIfam" id="TIGR01617">
    <property type="entry name" value="arsC_related"/>
    <property type="match status" value="1"/>
</dbReference>
<keyword evidence="4" id="KW-1185">Reference proteome</keyword>
<evidence type="ECO:0000313" key="4">
    <source>
        <dbReference type="Proteomes" id="UP000325755"/>
    </source>
</evidence>
<dbReference type="InterPro" id="IPR006504">
    <property type="entry name" value="Tscrpt_reg_Spx/MgsR"/>
</dbReference>
<dbReference type="NCBIfam" id="NF008107">
    <property type="entry name" value="PRK10853.1"/>
    <property type="match status" value="1"/>
</dbReference>
<proteinExistence type="inferred from homology"/>
<gene>
    <name evidence="3" type="ORF">F6R98_13245</name>
</gene>
<dbReference type="InterPro" id="IPR036249">
    <property type="entry name" value="Thioredoxin-like_sf"/>
</dbReference>
<evidence type="ECO:0000313" key="3">
    <source>
        <dbReference type="EMBL" id="QFY43463.1"/>
    </source>
</evidence>
<organism evidence="3 4">
    <name type="scientific">Candidatus Methylospira mobilis</name>
    <dbReference type="NCBI Taxonomy" id="1808979"/>
    <lineage>
        <taxon>Bacteria</taxon>
        <taxon>Pseudomonadati</taxon>
        <taxon>Pseudomonadota</taxon>
        <taxon>Gammaproteobacteria</taxon>
        <taxon>Methylococcales</taxon>
        <taxon>Methylococcaceae</taxon>
        <taxon>Candidatus Methylospira</taxon>
    </lineage>
</organism>
<dbReference type="OrthoDB" id="9803749at2"/>
<dbReference type="CDD" id="cd03035">
    <property type="entry name" value="ArsC_Yffb"/>
    <property type="match status" value="1"/>
</dbReference>
<comment type="similarity">
    <text evidence="1 2">Belongs to the ArsC family.</text>
</comment>
<reference evidence="3 4" key="1">
    <citation type="submission" date="2019-09" db="EMBL/GenBank/DDBJ databases">
        <title>Ecophysiology of the spiral-shaped methanotroph Methylospira mobilis as revealed by the complete genome sequence.</title>
        <authorList>
            <person name="Oshkin I.Y."/>
            <person name="Dedysh S.N."/>
            <person name="Miroshnikov K."/>
            <person name="Danilova O.V."/>
            <person name="Hakobyan A."/>
            <person name="Liesack W."/>
        </authorList>
    </citation>
    <scope>NUCLEOTIDE SEQUENCE [LARGE SCALE GENOMIC DNA]</scope>
    <source>
        <strain evidence="3 4">Shm1</strain>
    </source>
</reference>
<name>A0A5Q0BI17_9GAMM</name>
<protein>
    <submittedName>
        <fullName evidence="3">ArsC family reductase</fullName>
    </submittedName>
</protein>
<dbReference type="KEGG" id="mmob:F6R98_13245"/>
<dbReference type="Gene3D" id="3.40.30.10">
    <property type="entry name" value="Glutaredoxin"/>
    <property type="match status" value="1"/>
</dbReference>
<dbReference type="RefSeq" id="WP_153249446.1">
    <property type="nucleotide sequence ID" value="NZ_CP044205.1"/>
</dbReference>
<dbReference type="PANTHER" id="PTHR30041">
    <property type="entry name" value="ARSENATE REDUCTASE"/>
    <property type="match status" value="1"/>
</dbReference>
<dbReference type="AlphaFoldDB" id="A0A5Q0BI17"/>
<dbReference type="EMBL" id="CP044205">
    <property type="protein sequence ID" value="QFY43463.1"/>
    <property type="molecule type" value="Genomic_DNA"/>
</dbReference>
<dbReference type="PANTHER" id="PTHR30041:SF8">
    <property type="entry name" value="PROTEIN YFFB"/>
    <property type="match status" value="1"/>
</dbReference>
<dbReference type="PROSITE" id="PS51353">
    <property type="entry name" value="ARSC"/>
    <property type="match status" value="1"/>
</dbReference>
<dbReference type="FunCoup" id="A0A5Q0BI17">
    <property type="interactions" value="125"/>
</dbReference>
<dbReference type="Pfam" id="PF03960">
    <property type="entry name" value="ArsC"/>
    <property type="match status" value="1"/>
</dbReference>
<dbReference type="Proteomes" id="UP000325755">
    <property type="component" value="Chromosome"/>
</dbReference>
<dbReference type="InParanoid" id="A0A5Q0BI17"/>
<dbReference type="InterPro" id="IPR006660">
    <property type="entry name" value="Arsenate_reductase-like"/>
</dbReference>
<evidence type="ECO:0000256" key="1">
    <source>
        <dbReference type="ARBA" id="ARBA00007198"/>
    </source>
</evidence>
<evidence type="ECO:0000256" key="2">
    <source>
        <dbReference type="PROSITE-ProRule" id="PRU01282"/>
    </source>
</evidence>